<evidence type="ECO:0000256" key="5">
    <source>
        <dbReference type="SAM" id="MobiDB-lite"/>
    </source>
</evidence>
<dbReference type="Proteomes" id="UP000265515">
    <property type="component" value="Unassembled WGS sequence"/>
</dbReference>
<keyword evidence="3" id="KW-0862">Zinc</keyword>
<evidence type="ECO:0000259" key="6">
    <source>
        <dbReference type="PROSITE" id="PS50089"/>
    </source>
</evidence>
<feature type="region of interest" description="Disordered" evidence="5">
    <location>
        <begin position="100"/>
        <end position="167"/>
    </location>
</feature>
<evidence type="ECO:0000256" key="3">
    <source>
        <dbReference type="ARBA" id="ARBA00022833"/>
    </source>
</evidence>
<dbReference type="GO" id="GO:0061630">
    <property type="term" value="F:ubiquitin protein ligase activity"/>
    <property type="evidence" value="ECO:0007669"/>
    <property type="project" value="TreeGrafter"/>
</dbReference>
<dbReference type="PROSITE" id="PS50089">
    <property type="entry name" value="ZF_RING_2"/>
    <property type="match status" value="1"/>
</dbReference>
<dbReference type="InterPro" id="IPR013083">
    <property type="entry name" value="Znf_RING/FYVE/PHD"/>
</dbReference>
<protein>
    <recommendedName>
        <fullName evidence="6">RING-type domain-containing protein</fullName>
    </recommendedName>
</protein>
<dbReference type="SMART" id="SM00028">
    <property type="entry name" value="TPR"/>
    <property type="match status" value="3"/>
</dbReference>
<evidence type="ECO:0000256" key="1">
    <source>
        <dbReference type="ARBA" id="ARBA00022723"/>
    </source>
</evidence>
<dbReference type="InterPro" id="IPR017907">
    <property type="entry name" value="Znf_RING_CS"/>
</dbReference>
<accession>A0A388KXD8</accession>
<feature type="compositionally biased region" description="Gly residues" evidence="5">
    <location>
        <begin position="478"/>
        <end position="491"/>
    </location>
</feature>
<reference evidence="7 8" key="1">
    <citation type="journal article" date="2018" name="Cell">
        <title>The Chara Genome: Secondary Complexity and Implications for Plant Terrestrialization.</title>
        <authorList>
            <person name="Nishiyama T."/>
            <person name="Sakayama H."/>
            <person name="Vries J.D."/>
            <person name="Buschmann H."/>
            <person name="Saint-Marcoux D."/>
            <person name="Ullrich K.K."/>
            <person name="Haas F.B."/>
            <person name="Vanderstraeten L."/>
            <person name="Becker D."/>
            <person name="Lang D."/>
            <person name="Vosolsobe S."/>
            <person name="Rombauts S."/>
            <person name="Wilhelmsson P.K.I."/>
            <person name="Janitza P."/>
            <person name="Kern R."/>
            <person name="Heyl A."/>
            <person name="Rumpler F."/>
            <person name="Villalobos L.I.A.C."/>
            <person name="Clay J.M."/>
            <person name="Skokan R."/>
            <person name="Toyoda A."/>
            <person name="Suzuki Y."/>
            <person name="Kagoshima H."/>
            <person name="Schijlen E."/>
            <person name="Tajeshwar N."/>
            <person name="Catarino B."/>
            <person name="Hetherington A.J."/>
            <person name="Saltykova A."/>
            <person name="Bonnot C."/>
            <person name="Breuninger H."/>
            <person name="Symeonidi A."/>
            <person name="Radhakrishnan G.V."/>
            <person name="Van Nieuwerburgh F."/>
            <person name="Deforce D."/>
            <person name="Chang C."/>
            <person name="Karol K.G."/>
            <person name="Hedrich R."/>
            <person name="Ulvskov P."/>
            <person name="Glockner G."/>
            <person name="Delwiche C.F."/>
            <person name="Petrasek J."/>
            <person name="Van de Peer Y."/>
            <person name="Friml J."/>
            <person name="Beilby M."/>
            <person name="Dolan L."/>
            <person name="Kohara Y."/>
            <person name="Sugano S."/>
            <person name="Fujiyama A."/>
            <person name="Delaux P.-M."/>
            <person name="Quint M."/>
            <person name="TheiBen G."/>
            <person name="Hagemann M."/>
            <person name="Harholt J."/>
            <person name="Dunand C."/>
            <person name="Zachgo S."/>
            <person name="Langdale J."/>
            <person name="Maumus F."/>
            <person name="Straeten D.V.D."/>
            <person name="Gould S.B."/>
            <person name="Rensing S.A."/>
        </authorList>
    </citation>
    <scope>NUCLEOTIDE SEQUENCE [LARGE SCALE GENOMIC DNA]</scope>
    <source>
        <strain evidence="7 8">S276</strain>
    </source>
</reference>
<dbReference type="SUPFAM" id="SSF57850">
    <property type="entry name" value="RING/U-box"/>
    <property type="match status" value="1"/>
</dbReference>
<feature type="domain" description="RING-type" evidence="6">
    <location>
        <begin position="186"/>
        <end position="220"/>
    </location>
</feature>
<dbReference type="PANTHER" id="PTHR15315:SF89">
    <property type="entry name" value="OS01G0104100 PROTEIN"/>
    <property type="match status" value="1"/>
</dbReference>
<dbReference type="InterPro" id="IPR001841">
    <property type="entry name" value="Znf_RING"/>
</dbReference>
<dbReference type="GO" id="GO:0005737">
    <property type="term" value="C:cytoplasm"/>
    <property type="evidence" value="ECO:0007669"/>
    <property type="project" value="UniProtKB-ARBA"/>
</dbReference>
<evidence type="ECO:0000256" key="4">
    <source>
        <dbReference type="PROSITE-ProRule" id="PRU00175"/>
    </source>
</evidence>
<evidence type="ECO:0000256" key="2">
    <source>
        <dbReference type="ARBA" id="ARBA00022771"/>
    </source>
</evidence>
<gene>
    <name evidence="7" type="ORF">CBR_g19049</name>
</gene>
<feature type="compositionally biased region" description="Basic and acidic residues" evidence="5">
    <location>
        <begin position="136"/>
        <end position="146"/>
    </location>
</feature>
<evidence type="ECO:0000313" key="7">
    <source>
        <dbReference type="EMBL" id="GBG74642.1"/>
    </source>
</evidence>
<dbReference type="PANTHER" id="PTHR15315">
    <property type="entry name" value="RING FINGER PROTEIN 41, 151"/>
    <property type="match status" value="1"/>
</dbReference>
<dbReference type="EMBL" id="BFEA01000207">
    <property type="protein sequence ID" value="GBG74642.1"/>
    <property type="molecule type" value="Genomic_DNA"/>
</dbReference>
<dbReference type="Gene3D" id="1.25.40.10">
    <property type="entry name" value="Tetratricopeptide repeat domain"/>
    <property type="match status" value="1"/>
</dbReference>
<dbReference type="OrthoDB" id="1305878at2759"/>
<name>A0A388KXD8_CHABU</name>
<feature type="compositionally biased region" description="Gly residues" evidence="5">
    <location>
        <begin position="118"/>
        <end position="128"/>
    </location>
</feature>
<dbReference type="InterPro" id="IPR019734">
    <property type="entry name" value="TPR_rpt"/>
</dbReference>
<feature type="region of interest" description="Disordered" evidence="5">
    <location>
        <begin position="465"/>
        <end position="495"/>
    </location>
</feature>
<dbReference type="GO" id="GO:0008270">
    <property type="term" value="F:zinc ion binding"/>
    <property type="evidence" value="ECO:0007669"/>
    <property type="project" value="UniProtKB-KW"/>
</dbReference>
<feature type="region of interest" description="Disordered" evidence="5">
    <location>
        <begin position="546"/>
        <end position="569"/>
    </location>
</feature>
<sequence length="589" mass="61047">MIHLNSDMNPAVPSGRCPFMRTRDSVAGREMTAGSGAAAELRGGGETVGKRGCPAARLHGASKCAERENAEEVGSMAVMEVSDERRAGCRAGVEEAEARSGEEYYPRSSSAGPMGRKTVGGGGGGGEQGVVPRPSTGEEVRARARALDGASGAGSGTDAGTAAGPSPRCPLGYDAGGGFRIGPLSCVICRALLYDSFRCVPCRHVYCRVCISRFSDCPLCGADIERLEPDAEMQSLIDKFIDGHGRARPRHRQTVVGLDPATVDAEIAAAASTAAAACPRKACGADVASSSPGSMKDDVGGLDGVGGEGYLLRQAMLAFVGQNYESARSRLLLCLEDAQAELASTSTTADGDWDRSTERICHVGAVLGSLGDACRMMGDDEGALRHYEESVKVLSRAAPPAPGANGDEDEDCDSEVVHALAVSHNKVGDLHYRANDLDMAAASYREGLRVRKEAANRFHRRGRILHAAARGSIPPSDGGTGSSAGREGGGQDFSALTPPSLVVDIAVSLAKVADVARAQGNEAAALRGFREAKDIVDRLMISRSNGGGNVDAGDGCQRQSPEGLRGGDRQLTSLVTFLSSALGEAPKES</sequence>
<dbReference type="SMART" id="SM00184">
    <property type="entry name" value="RING"/>
    <property type="match status" value="1"/>
</dbReference>
<dbReference type="PROSITE" id="PS00518">
    <property type="entry name" value="ZF_RING_1"/>
    <property type="match status" value="1"/>
</dbReference>
<keyword evidence="2 4" id="KW-0863">Zinc-finger</keyword>
<proteinExistence type="predicted"/>
<dbReference type="GO" id="GO:0016567">
    <property type="term" value="P:protein ubiquitination"/>
    <property type="evidence" value="ECO:0007669"/>
    <property type="project" value="TreeGrafter"/>
</dbReference>
<comment type="caution">
    <text evidence="7">The sequence shown here is derived from an EMBL/GenBank/DDBJ whole genome shotgun (WGS) entry which is preliminary data.</text>
</comment>
<organism evidence="7 8">
    <name type="scientific">Chara braunii</name>
    <name type="common">Braun's stonewort</name>
    <dbReference type="NCBI Taxonomy" id="69332"/>
    <lineage>
        <taxon>Eukaryota</taxon>
        <taxon>Viridiplantae</taxon>
        <taxon>Streptophyta</taxon>
        <taxon>Charophyceae</taxon>
        <taxon>Charales</taxon>
        <taxon>Characeae</taxon>
        <taxon>Chara</taxon>
    </lineage>
</organism>
<keyword evidence="1" id="KW-0479">Metal-binding</keyword>
<dbReference type="Gramene" id="GBG74642">
    <property type="protein sequence ID" value="GBG74642"/>
    <property type="gene ID" value="CBR_g19049"/>
</dbReference>
<dbReference type="Gene3D" id="3.30.40.10">
    <property type="entry name" value="Zinc/RING finger domain, C3HC4 (zinc finger)"/>
    <property type="match status" value="1"/>
</dbReference>
<dbReference type="SUPFAM" id="SSF48452">
    <property type="entry name" value="TPR-like"/>
    <property type="match status" value="1"/>
</dbReference>
<keyword evidence="8" id="KW-1185">Reference proteome</keyword>
<evidence type="ECO:0000313" key="8">
    <source>
        <dbReference type="Proteomes" id="UP000265515"/>
    </source>
</evidence>
<dbReference type="InterPro" id="IPR011990">
    <property type="entry name" value="TPR-like_helical_dom_sf"/>
</dbReference>
<dbReference type="AlphaFoldDB" id="A0A388KXD8"/>